<keyword evidence="6 9" id="KW-1133">Transmembrane helix</keyword>
<dbReference type="Pfam" id="PF03814">
    <property type="entry name" value="KdpA"/>
    <property type="match status" value="1"/>
</dbReference>
<keyword evidence="1 9" id="KW-0813">Transport</keyword>
<comment type="function">
    <text evidence="9">Part of the high-affinity ATP-driven potassium transport (or Kdp) system, which catalyzes the hydrolysis of ATP coupled with the electrogenic transport of potassium into the cytoplasm. This subunit binds the extracellular potassium ions and delivers the ions to the membrane domain of KdpB through an intramembrane tunnel.</text>
</comment>
<evidence type="ECO:0000256" key="1">
    <source>
        <dbReference type="ARBA" id="ARBA00022448"/>
    </source>
</evidence>
<feature type="transmembrane region" description="Helical" evidence="9">
    <location>
        <begin position="488"/>
        <end position="509"/>
    </location>
</feature>
<reference evidence="10 11" key="1">
    <citation type="submission" date="2019-07" db="EMBL/GenBank/DDBJ databases">
        <title>Whole genome shotgun sequence of Rhodospirillum oryzae NBRC 107573.</title>
        <authorList>
            <person name="Hosoyama A."/>
            <person name="Uohara A."/>
            <person name="Ohji S."/>
            <person name="Ichikawa N."/>
        </authorList>
    </citation>
    <scope>NUCLEOTIDE SEQUENCE [LARGE SCALE GENOMIC DNA]</scope>
    <source>
        <strain evidence="10 11">NBRC 107573</strain>
    </source>
</reference>
<protein>
    <recommendedName>
        <fullName evidence="9">Potassium-transporting ATPase potassium-binding subunit</fullName>
    </recommendedName>
    <alternativeName>
        <fullName evidence="9">ATP phosphohydrolase [potassium-transporting] A chain</fullName>
    </alternativeName>
    <alternativeName>
        <fullName evidence="9">Potassium-binding and translocating subunit A</fullName>
    </alternativeName>
    <alternativeName>
        <fullName evidence="9">Potassium-translocating ATPase A chain</fullName>
    </alternativeName>
</protein>
<feature type="transmembrane region" description="Helical" evidence="9">
    <location>
        <begin position="415"/>
        <end position="438"/>
    </location>
</feature>
<feature type="transmembrane region" description="Helical" evidence="9">
    <location>
        <begin position="177"/>
        <end position="198"/>
    </location>
</feature>
<keyword evidence="4 9" id="KW-0812">Transmembrane</keyword>
<organism evidence="10 11">
    <name type="scientific">Pararhodospirillum oryzae</name>
    <dbReference type="NCBI Taxonomy" id="478448"/>
    <lineage>
        <taxon>Bacteria</taxon>
        <taxon>Pseudomonadati</taxon>
        <taxon>Pseudomonadota</taxon>
        <taxon>Alphaproteobacteria</taxon>
        <taxon>Rhodospirillales</taxon>
        <taxon>Rhodospirillaceae</taxon>
        <taxon>Pararhodospirillum</taxon>
    </lineage>
</organism>
<dbReference type="PANTHER" id="PTHR30607">
    <property type="entry name" value="POTASSIUM-TRANSPORTING ATPASE A CHAIN"/>
    <property type="match status" value="1"/>
</dbReference>
<name>A0A512HA87_9PROT</name>
<dbReference type="AlphaFoldDB" id="A0A512HA87"/>
<dbReference type="GO" id="GO:0005886">
    <property type="term" value="C:plasma membrane"/>
    <property type="evidence" value="ECO:0007669"/>
    <property type="project" value="UniProtKB-SubCell"/>
</dbReference>
<comment type="caution">
    <text evidence="10">The sequence shown here is derived from an EMBL/GenBank/DDBJ whole genome shotgun (WGS) entry which is preliminary data.</text>
</comment>
<dbReference type="InterPro" id="IPR004623">
    <property type="entry name" value="KdpA"/>
</dbReference>
<keyword evidence="3 9" id="KW-0633">Potassium transport</keyword>
<evidence type="ECO:0000256" key="2">
    <source>
        <dbReference type="ARBA" id="ARBA00022475"/>
    </source>
</evidence>
<gene>
    <name evidence="9 10" type="primary">kdpA</name>
    <name evidence="10" type="ORF">ROR02_24830</name>
</gene>
<dbReference type="HAMAP" id="MF_00275">
    <property type="entry name" value="KdpA"/>
    <property type="match status" value="1"/>
</dbReference>
<sequence length="569" mass="58597">MNAESILILLAFCTVIAALTPVLGGYLERVFTGKRTVVSVVLGPVERMLSRLMGVRADQEQSWSSYAASVLAVNLGGALALYALLRTQDLLPLNPAGVPAVEPAVAFNMAVSFVTNTNWQAISGETSLSLLSQMAGLGVQNFLSAATGLVVAIALMRGVARRSSRTVGNYYQDMIRAVLYVLAPLCLIGALVLVWQGVPQTLQARVEATTIEGGAQTLALGPVASQVMIKNLGTNGGGFFGQNAAHPYENPTPLSNFLTLVSVFALGAALTNTFGRMVGDARQGWALLGVMGILFVGGVIAASVAENHSTPALHALGLANPVAMEGKEVRFGVPGSTLFAVVTTAASNGAVNAMHDSLMPLSGLVTLVNMLLGEIIVGGVGAGFYGMIVFVLLSVFLAGLMVGRSPEYRGKKIEAREITLAVLAILVMPVLVLGLGALSCLVPEALASVQAPGPHGLTQLLYAHASAAANNGSAFGGFVANTPYQNTALGLAMLGGRFLVIIPVLAIAGSLAAKRATPETPGTFPTHGPLFMLLLGGVIGIVGGLTFLPVLVLGPGAEHLRMLSGTLFP</sequence>
<dbReference type="NCBIfam" id="TIGR00680">
    <property type="entry name" value="kdpA"/>
    <property type="match status" value="1"/>
</dbReference>
<comment type="subcellular location">
    <subcellularLocation>
        <location evidence="9">Cell membrane</location>
        <topology evidence="9">Multi-pass membrane protein</topology>
    </subcellularLocation>
</comment>
<keyword evidence="7 9" id="KW-0406">Ion transport</keyword>
<dbReference type="OrthoDB" id="9763796at2"/>
<dbReference type="PIRSF" id="PIRSF001294">
    <property type="entry name" value="K_ATPaseA"/>
    <property type="match status" value="1"/>
</dbReference>
<dbReference type="Proteomes" id="UP000321567">
    <property type="component" value="Unassembled WGS sequence"/>
</dbReference>
<keyword evidence="2 9" id="KW-1003">Cell membrane</keyword>
<comment type="subunit">
    <text evidence="9">The system is composed of three essential subunits: KdpA, KdpB and KdpC.</text>
</comment>
<feature type="transmembrane region" description="Helical" evidence="9">
    <location>
        <begin position="63"/>
        <end position="85"/>
    </location>
</feature>
<feature type="transmembrane region" description="Helical" evidence="9">
    <location>
        <begin position="6"/>
        <end position="27"/>
    </location>
</feature>
<evidence type="ECO:0000256" key="9">
    <source>
        <dbReference type="HAMAP-Rule" id="MF_00275"/>
    </source>
</evidence>
<evidence type="ECO:0000313" key="10">
    <source>
        <dbReference type="EMBL" id="GEO82352.1"/>
    </source>
</evidence>
<dbReference type="GO" id="GO:0008556">
    <property type="term" value="F:P-type potassium transmembrane transporter activity"/>
    <property type="evidence" value="ECO:0007669"/>
    <property type="project" value="InterPro"/>
</dbReference>
<dbReference type="GO" id="GO:0030955">
    <property type="term" value="F:potassium ion binding"/>
    <property type="evidence" value="ECO:0007669"/>
    <property type="project" value="UniProtKB-UniRule"/>
</dbReference>
<feature type="transmembrane region" description="Helical" evidence="9">
    <location>
        <begin position="286"/>
        <end position="305"/>
    </location>
</feature>
<comment type="similarity">
    <text evidence="9">Belongs to the KdpA family.</text>
</comment>
<dbReference type="EMBL" id="BJZO01000073">
    <property type="protein sequence ID" value="GEO82352.1"/>
    <property type="molecule type" value="Genomic_DNA"/>
</dbReference>
<feature type="transmembrane region" description="Helical" evidence="9">
    <location>
        <begin position="257"/>
        <end position="274"/>
    </location>
</feature>
<evidence type="ECO:0000256" key="6">
    <source>
        <dbReference type="ARBA" id="ARBA00022989"/>
    </source>
</evidence>
<evidence type="ECO:0000313" key="11">
    <source>
        <dbReference type="Proteomes" id="UP000321567"/>
    </source>
</evidence>
<keyword evidence="11" id="KW-1185">Reference proteome</keyword>
<feature type="transmembrane region" description="Helical" evidence="9">
    <location>
        <begin position="530"/>
        <end position="553"/>
    </location>
</feature>
<evidence type="ECO:0000256" key="4">
    <source>
        <dbReference type="ARBA" id="ARBA00022692"/>
    </source>
</evidence>
<evidence type="ECO:0000256" key="7">
    <source>
        <dbReference type="ARBA" id="ARBA00023065"/>
    </source>
</evidence>
<evidence type="ECO:0000256" key="3">
    <source>
        <dbReference type="ARBA" id="ARBA00022538"/>
    </source>
</evidence>
<dbReference type="RefSeq" id="WP_147164369.1">
    <property type="nucleotide sequence ID" value="NZ_BJZO01000073.1"/>
</dbReference>
<evidence type="ECO:0000256" key="5">
    <source>
        <dbReference type="ARBA" id="ARBA00022958"/>
    </source>
</evidence>
<feature type="transmembrane region" description="Helical" evidence="9">
    <location>
        <begin position="137"/>
        <end position="156"/>
    </location>
</feature>
<keyword evidence="8 9" id="KW-0472">Membrane</keyword>
<evidence type="ECO:0000256" key="8">
    <source>
        <dbReference type="ARBA" id="ARBA00023136"/>
    </source>
</evidence>
<proteinExistence type="inferred from homology"/>
<feature type="transmembrane region" description="Helical" evidence="9">
    <location>
        <begin position="383"/>
        <end position="403"/>
    </location>
</feature>
<accession>A0A512HA87</accession>
<keyword evidence="5 9" id="KW-0630">Potassium</keyword>
<dbReference type="PANTHER" id="PTHR30607:SF2">
    <property type="entry name" value="POTASSIUM-TRANSPORTING ATPASE POTASSIUM-BINDING SUBUNIT"/>
    <property type="match status" value="1"/>
</dbReference>